<reference evidence="2" key="2">
    <citation type="submission" date="2020-10" db="UniProtKB">
        <authorList>
            <consortium name="WormBaseParasite"/>
        </authorList>
    </citation>
    <scope>IDENTIFICATION</scope>
</reference>
<dbReference type="WBParaSite" id="Pan_g12868.t1">
    <property type="protein sequence ID" value="Pan_g12868.t1"/>
    <property type="gene ID" value="Pan_g12868"/>
</dbReference>
<protein>
    <submittedName>
        <fullName evidence="2">tRNA-intron lyase</fullName>
    </submittedName>
</protein>
<reference evidence="1" key="1">
    <citation type="journal article" date="2013" name="Genetics">
        <title>The draft genome and transcriptome of Panagrellus redivivus are shaped by the harsh demands of a free-living lifestyle.</title>
        <authorList>
            <person name="Srinivasan J."/>
            <person name="Dillman A.R."/>
            <person name="Macchietto M.G."/>
            <person name="Heikkinen L."/>
            <person name="Lakso M."/>
            <person name="Fracchia K.M."/>
            <person name="Antoshechkin I."/>
            <person name="Mortazavi A."/>
            <person name="Wong G."/>
            <person name="Sternberg P.W."/>
        </authorList>
    </citation>
    <scope>NUCLEOTIDE SEQUENCE [LARGE SCALE GENOMIC DNA]</scope>
    <source>
        <strain evidence="1">MT8872</strain>
    </source>
</reference>
<organism evidence="1 2">
    <name type="scientific">Panagrellus redivivus</name>
    <name type="common">Microworm</name>
    <dbReference type="NCBI Taxonomy" id="6233"/>
    <lineage>
        <taxon>Eukaryota</taxon>
        <taxon>Metazoa</taxon>
        <taxon>Ecdysozoa</taxon>
        <taxon>Nematoda</taxon>
        <taxon>Chromadorea</taxon>
        <taxon>Rhabditida</taxon>
        <taxon>Tylenchina</taxon>
        <taxon>Panagrolaimomorpha</taxon>
        <taxon>Panagrolaimoidea</taxon>
        <taxon>Panagrolaimidae</taxon>
        <taxon>Panagrellus</taxon>
    </lineage>
</organism>
<evidence type="ECO:0000313" key="1">
    <source>
        <dbReference type="Proteomes" id="UP000492821"/>
    </source>
</evidence>
<name>A0A7E4ZRB7_PANRE</name>
<evidence type="ECO:0000313" key="2">
    <source>
        <dbReference type="WBParaSite" id="Pan_g12868.t1"/>
    </source>
</evidence>
<proteinExistence type="predicted"/>
<dbReference type="Proteomes" id="UP000492821">
    <property type="component" value="Unassembled WGS sequence"/>
</dbReference>
<accession>A0A7E4ZRB7</accession>
<keyword evidence="1" id="KW-1185">Reference proteome</keyword>
<dbReference type="AlphaFoldDB" id="A0A7E4ZRB7"/>
<sequence length="236" mass="28129">MPIKNDAVVLLEKFEHSDPIAFKKLPYEFQNRLVALLPHNVLMRFTLAGKNASKSVKLRGERRRETFSNSLILSDVELVSQFTQEYYKNHKFYDVLYTSYFRTLSNYYISRGLYLISNDVETFDHAVKIVSGTYRFVDLRESYTWRQAIHLMNVSNLIKFTYLRHFVQLEVVDYDEFFEAVVQWFLKKKSASMFHMVYQHLDASFRSRFEAVIKARTKLNIHFLNDQVVVYKTIQL</sequence>